<dbReference type="Proteomes" id="UP000822688">
    <property type="component" value="Chromosome 10"/>
</dbReference>
<dbReference type="InterPro" id="IPR001870">
    <property type="entry name" value="B30.2/SPRY"/>
</dbReference>
<dbReference type="EMBL" id="CM026431">
    <property type="protein sequence ID" value="KAG0558656.1"/>
    <property type="molecule type" value="Genomic_DNA"/>
</dbReference>
<keyword evidence="1" id="KW-0812">Transmembrane</keyword>
<evidence type="ECO:0000313" key="4">
    <source>
        <dbReference type="Proteomes" id="UP000822688"/>
    </source>
</evidence>
<evidence type="ECO:0000256" key="1">
    <source>
        <dbReference type="SAM" id="Phobius"/>
    </source>
</evidence>
<dbReference type="SMART" id="SM00449">
    <property type="entry name" value="SPRY"/>
    <property type="match status" value="1"/>
</dbReference>
<sequence length="483" mass="53447">MEPAWAVTLAVLAAALPSLLLVLIIYSYSRRLWRKYFVTEPEPVPIDRRDAALKRSALMASLWRSSIPLRAFQWSEHPSHVITALEHGWAAFAFSYAASAMGTFTGPVHQMWEMCSSCSAMKFCAPEITWTSQSSEECMQQIRLNPGLRSNKDGCVLPVQALQTALPLPGPVLGPCPYPQESYFELSVLASGNELSSEHSSLAGSERVKLIAQTLTSDRYQRGHSLEGYTDAEFCRKVNSQMKSDVDVEDGKQMISKDMTSSENEQEGNGEQLGDENMLQKADQIDWDELLSVGLAGADAPPFRLLGFDPGSVGFLSADGQCYVNGMPHTQGKELVPTKGRPWGAVKTTVGCGFDPRVKRVYFTVNGELVHEAFLKSPDFGNPLYPTIASNYDVTVLVNLGQRTFEYVPANVARVANPCCRILQTRPVRKSSSFFDDDISTDLFSMGRFDSHWLSDLENRHGHSEADSDLFEIVLDGGHTLKR</sequence>
<feature type="transmembrane region" description="Helical" evidence="1">
    <location>
        <begin position="6"/>
        <end position="26"/>
    </location>
</feature>
<keyword evidence="1" id="KW-0472">Membrane</keyword>
<dbReference type="InterPro" id="IPR044736">
    <property type="entry name" value="Gid1/RanBPM/SPLA_SPRY"/>
</dbReference>
<protein>
    <recommendedName>
        <fullName evidence="2">B30.2/SPRY domain-containing protein</fullName>
    </recommendedName>
</protein>
<dbReference type="InterPro" id="IPR003877">
    <property type="entry name" value="SPRY_dom"/>
</dbReference>
<feature type="domain" description="B30.2/SPRY" evidence="2">
    <location>
        <begin position="195"/>
        <end position="405"/>
    </location>
</feature>
<organism evidence="3 4">
    <name type="scientific">Ceratodon purpureus</name>
    <name type="common">Fire moss</name>
    <name type="synonym">Dicranum purpureum</name>
    <dbReference type="NCBI Taxonomy" id="3225"/>
    <lineage>
        <taxon>Eukaryota</taxon>
        <taxon>Viridiplantae</taxon>
        <taxon>Streptophyta</taxon>
        <taxon>Embryophyta</taxon>
        <taxon>Bryophyta</taxon>
        <taxon>Bryophytina</taxon>
        <taxon>Bryopsida</taxon>
        <taxon>Dicranidae</taxon>
        <taxon>Pseudoditrichales</taxon>
        <taxon>Ditrichaceae</taxon>
        <taxon>Ceratodon</taxon>
    </lineage>
</organism>
<dbReference type="Pfam" id="PF00622">
    <property type="entry name" value="SPRY"/>
    <property type="match status" value="1"/>
</dbReference>
<name>A0A8T0GGT9_CERPU</name>
<dbReference type="InterPro" id="IPR043136">
    <property type="entry name" value="B30.2/SPRY_sf"/>
</dbReference>
<gene>
    <name evidence="3" type="ORF">KC19_10G044000</name>
</gene>
<keyword evidence="1" id="KW-1133">Transmembrane helix</keyword>
<accession>A0A8T0GGT9</accession>
<dbReference type="Gene3D" id="2.60.120.920">
    <property type="match status" value="1"/>
</dbReference>
<reference evidence="3" key="1">
    <citation type="submission" date="2020-06" db="EMBL/GenBank/DDBJ databases">
        <title>WGS assembly of Ceratodon purpureus strain R40.</title>
        <authorList>
            <person name="Carey S.B."/>
            <person name="Jenkins J."/>
            <person name="Shu S."/>
            <person name="Lovell J.T."/>
            <person name="Sreedasyam A."/>
            <person name="Maumus F."/>
            <person name="Tiley G.P."/>
            <person name="Fernandez-Pozo N."/>
            <person name="Barry K."/>
            <person name="Chen C."/>
            <person name="Wang M."/>
            <person name="Lipzen A."/>
            <person name="Daum C."/>
            <person name="Saski C.A."/>
            <person name="Payton A.C."/>
            <person name="Mcbreen J.C."/>
            <person name="Conrad R.E."/>
            <person name="Kollar L.M."/>
            <person name="Olsson S."/>
            <person name="Huttunen S."/>
            <person name="Landis J.B."/>
            <person name="Wickett N.J."/>
            <person name="Johnson M.G."/>
            <person name="Rensing S.A."/>
            <person name="Grimwood J."/>
            <person name="Schmutz J."/>
            <person name="Mcdaniel S.F."/>
        </authorList>
    </citation>
    <scope>NUCLEOTIDE SEQUENCE</scope>
    <source>
        <strain evidence="3">R40</strain>
    </source>
</reference>
<dbReference type="OrthoDB" id="258495at2759"/>
<dbReference type="InterPro" id="IPR013320">
    <property type="entry name" value="ConA-like_dom_sf"/>
</dbReference>
<evidence type="ECO:0000259" key="2">
    <source>
        <dbReference type="PROSITE" id="PS50188"/>
    </source>
</evidence>
<proteinExistence type="predicted"/>
<dbReference type="CDD" id="cd12885">
    <property type="entry name" value="SPRY_RanBP_like"/>
    <property type="match status" value="1"/>
</dbReference>
<comment type="caution">
    <text evidence="3">The sequence shown here is derived from an EMBL/GenBank/DDBJ whole genome shotgun (WGS) entry which is preliminary data.</text>
</comment>
<evidence type="ECO:0000313" key="3">
    <source>
        <dbReference type="EMBL" id="KAG0558656.1"/>
    </source>
</evidence>
<dbReference type="SUPFAM" id="SSF49899">
    <property type="entry name" value="Concanavalin A-like lectins/glucanases"/>
    <property type="match status" value="1"/>
</dbReference>
<keyword evidence="4" id="KW-1185">Reference proteome</keyword>
<dbReference type="AlphaFoldDB" id="A0A8T0GGT9"/>
<dbReference type="PROSITE" id="PS50188">
    <property type="entry name" value="B302_SPRY"/>
    <property type="match status" value="1"/>
</dbReference>